<dbReference type="Pfam" id="PF00084">
    <property type="entry name" value="Sushi"/>
    <property type="match status" value="3"/>
</dbReference>
<sequence>MSSLLFNMGFSVHWSWFAALSCLLCMGGEVWCDCTEKGMQMEGGSYTLTKQLQRGSMLVYQCPPGYYPYPTLVRLCQLDNTWRPAPKKFLPQRCKRVECPDPNVLEYGNVSPPQEKYYVDNETTYECYSGYRMRGSNTRVCLPNGKWSGSTPICSRDSGDHCADPGIPAGASRTGNIFGIDDRVRYTCNGNLFLVGSSERVCQENSQWTGKEPACYYKHTYDTPLEVSEAFGSSIKDTLTTLESTDDTQEGRKIRIPKNGTLNIYIAVDISESIEKEHFINAKDAVTKLITKISSFSVTPNYEIIFFSADIIGVVNILDFLDGKAKLSNVKNTLEKYEVGDNNTAGTDLNAVFEHFLERMAIIKQRVGLEGFKEHRHVLIIFTDGAYNMGGSPEPTVKKIKNMVYMNHTSERETQSREEFLDIYVFAIGAEIYDDDLQPLTAGIGRHYFRMKDIQNLQETFDEIIDEEEVKGLCGLHKEYDTYDKDSKRKMYPWWAYIVVQNERPKRCLGSLVSPKFILTAAHCFTFGDLPEHVTVEINDEQGRVKKVKDFKLHPNYNVNAKAELGVKEFYDYDVALIQLEKDVRISSSVRPICIPCTQETSDALQLVGESTCKQQEQLLLKNHLEKLNFLTKIGDSVDEKEVHAKLGDNRDDCIRHALQAPGITTDNPKVPVTDNFMCTGGLTPFRDHIACTGDSGGAVFKNYQHRTVQVAMVSWGTKNLCKAGATSLITADIFEARGQRVCKAGKGKPCYKLAYFSELRRRLNFVEAEQACKRDGGQLLSVESVSEQKIIEQLITELRPTDGDFWIGLRRNHGDDSSSDCSMQYYWLDGSKSTFRNWHWDEPSCGYEVCVVMYHQPSAPPGLGGLYMFQWNDDNCETKNNFICKYTAEEPVDPSPSPNSTQTDVFPSSVLPWDPKDHNQDRTALNLVYIIIPTIPLILLLLTVTGVCCFKLLARRRRKQQKSEVCQTDPGLCPSPTQTDVYNVIRSQKDDDLVSARPHTKNTSFLCSSPDTPTGDYDNLGGRDTESGFVTLASTESCFLNYDLNDLSLGRRGTRDFYDTSLGRSGKRDLNDSSLGRTGHREFYDRSLGRRTTKSEHYGSSVYGDHGLYDGSIRGGSDLYDPKLRSGSHTVKADLYQTYITNGKEDTYQTSLGTYGNRKSYQANLDSYRNGLNLDSGRRYFNEQEWINRENY</sequence>
<dbReference type="FunFam" id="3.10.100.10:FF:000006">
    <property type="entry name" value="Layilin b"/>
    <property type="match status" value="1"/>
</dbReference>
<evidence type="ECO:0000313" key="25">
    <source>
        <dbReference type="Proteomes" id="UP001279410"/>
    </source>
</evidence>
<dbReference type="AlphaFoldDB" id="A0AAD3M425"/>
<evidence type="ECO:0000256" key="7">
    <source>
        <dbReference type="ARBA" id="ARBA00022692"/>
    </source>
</evidence>
<comment type="subcellular location">
    <subcellularLocation>
        <location evidence="3">Cell surface</location>
    </subcellularLocation>
    <subcellularLocation>
        <location evidence="4">Membrane</location>
        <topology evidence="4">Single-pass type I membrane protein</topology>
    </subcellularLocation>
</comment>
<keyword evidence="7 18" id="KW-0812">Transmembrane</keyword>
<dbReference type="PROSITE" id="PS00134">
    <property type="entry name" value="TRYPSIN_HIS"/>
    <property type="match status" value="1"/>
</dbReference>
<proteinExistence type="predicted"/>
<dbReference type="GO" id="GO:0016020">
    <property type="term" value="C:membrane"/>
    <property type="evidence" value="ECO:0007669"/>
    <property type="project" value="UniProtKB-SubCell"/>
</dbReference>
<feature type="domain" description="C-type lectin" evidence="20">
    <location>
        <begin position="747"/>
        <end position="886"/>
    </location>
</feature>
<dbReference type="PROSITE" id="PS50234">
    <property type="entry name" value="VWFA"/>
    <property type="match status" value="1"/>
</dbReference>
<evidence type="ECO:0000256" key="12">
    <source>
        <dbReference type="ARBA" id="ARBA00022989"/>
    </source>
</evidence>
<name>A0AAD3M425_LATJO</name>
<comment type="caution">
    <text evidence="17">Lacks conserved residue(s) required for the propagation of feature annotation.</text>
</comment>
<dbReference type="GO" id="GO:0045087">
    <property type="term" value="P:innate immune response"/>
    <property type="evidence" value="ECO:0007669"/>
    <property type="project" value="UniProtKB-KW"/>
</dbReference>
<keyword evidence="11" id="KW-0391">Immunity</keyword>
<evidence type="ECO:0000256" key="1">
    <source>
        <dbReference type="ARBA" id="ARBA00001936"/>
    </source>
</evidence>
<dbReference type="Pfam" id="PF00092">
    <property type="entry name" value="VWA"/>
    <property type="match status" value="1"/>
</dbReference>
<dbReference type="InterPro" id="IPR016186">
    <property type="entry name" value="C-type_lectin-like/link_sf"/>
</dbReference>
<dbReference type="InterPro" id="IPR016187">
    <property type="entry name" value="CTDL_fold"/>
</dbReference>
<evidence type="ECO:0000256" key="18">
    <source>
        <dbReference type="SAM" id="Phobius"/>
    </source>
</evidence>
<dbReference type="Gene3D" id="3.10.100.10">
    <property type="entry name" value="Mannose-Binding Protein A, subunit A"/>
    <property type="match status" value="1"/>
</dbReference>
<keyword evidence="14 17" id="KW-1015">Disulfide bond</keyword>
<protein>
    <recommendedName>
        <fullName evidence="16">C3/C5 convertase</fullName>
    </recommendedName>
</protein>
<dbReference type="SUPFAM" id="SSF56436">
    <property type="entry name" value="C-type lectin-like"/>
    <property type="match status" value="1"/>
</dbReference>
<feature type="domain" description="Sushi" evidence="23">
    <location>
        <begin position="160"/>
        <end position="217"/>
    </location>
</feature>
<dbReference type="GO" id="GO:0030246">
    <property type="term" value="F:carbohydrate binding"/>
    <property type="evidence" value="ECO:0007669"/>
    <property type="project" value="UniProtKB-KW"/>
</dbReference>
<dbReference type="CDD" id="cd00190">
    <property type="entry name" value="Tryp_SPc"/>
    <property type="match status" value="1"/>
</dbReference>
<comment type="caution">
    <text evidence="24">The sequence shown here is derived from an EMBL/GenBank/DDBJ whole genome shotgun (WGS) entry which is preliminary data.</text>
</comment>
<feature type="domain" description="Sushi" evidence="23">
    <location>
        <begin position="97"/>
        <end position="156"/>
    </location>
</feature>
<gene>
    <name evidence="24" type="ORF">AKAME5_000108800</name>
</gene>
<dbReference type="InterPro" id="IPR035976">
    <property type="entry name" value="Sushi/SCR/CCP_sf"/>
</dbReference>
<dbReference type="GO" id="GO:0070062">
    <property type="term" value="C:extracellular exosome"/>
    <property type="evidence" value="ECO:0007669"/>
    <property type="project" value="TreeGrafter"/>
</dbReference>
<evidence type="ECO:0000256" key="16">
    <source>
        <dbReference type="ARBA" id="ARBA00029636"/>
    </source>
</evidence>
<dbReference type="SMART" id="SM00020">
    <property type="entry name" value="Tryp_SPc"/>
    <property type="match status" value="1"/>
</dbReference>
<dbReference type="PROSITE" id="PS50923">
    <property type="entry name" value="SUSHI"/>
    <property type="match status" value="2"/>
</dbReference>
<evidence type="ECO:0000256" key="3">
    <source>
        <dbReference type="ARBA" id="ARBA00004241"/>
    </source>
</evidence>
<dbReference type="GO" id="GO:0006956">
    <property type="term" value="P:complement activation"/>
    <property type="evidence" value="ECO:0007669"/>
    <property type="project" value="TreeGrafter"/>
</dbReference>
<comment type="cofactor">
    <cofactor evidence="1">
        <name>Mn(2+)</name>
        <dbReference type="ChEBI" id="CHEBI:29035"/>
    </cofactor>
</comment>
<feature type="transmembrane region" description="Helical" evidence="18">
    <location>
        <begin position="928"/>
        <end position="954"/>
    </location>
</feature>
<evidence type="ECO:0000256" key="8">
    <source>
        <dbReference type="ARBA" id="ARBA00022729"/>
    </source>
</evidence>
<keyword evidence="13 18" id="KW-0472">Membrane</keyword>
<accession>A0AAD3M425</accession>
<dbReference type="CDD" id="cd00033">
    <property type="entry name" value="CCP"/>
    <property type="match status" value="3"/>
</dbReference>
<dbReference type="Proteomes" id="UP001279410">
    <property type="component" value="Unassembled WGS sequence"/>
</dbReference>
<dbReference type="InterPro" id="IPR000436">
    <property type="entry name" value="Sushi_SCR_CCP_dom"/>
</dbReference>
<dbReference type="GO" id="GO:0004252">
    <property type="term" value="F:serine-type endopeptidase activity"/>
    <property type="evidence" value="ECO:0007669"/>
    <property type="project" value="InterPro"/>
</dbReference>
<evidence type="ECO:0000259" key="20">
    <source>
        <dbReference type="PROSITE" id="PS50041"/>
    </source>
</evidence>
<reference evidence="24" key="1">
    <citation type="submission" date="2022-08" db="EMBL/GenBank/DDBJ databases">
        <title>Genome sequencing of akame (Lates japonicus).</title>
        <authorList>
            <person name="Hashiguchi Y."/>
            <person name="Takahashi H."/>
        </authorList>
    </citation>
    <scope>NUCLEOTIDE SEQUENCE</scope>
    <source>
        <strain evidence="24">Kochi</strain>
    </source>
</reference>
<evidence type="ECO:0000256" key="10">
    <source>
        <dbReference type="ARBA" id="ARBA00022737"/>
    </source>
</evidence>
<dbReference type="PRINTS" id="PR00722">
    <property type="entry name" value="CHYMOTRYPSIN"/>
</dbReference>
<evidence type="ECO:0000256" key="5">
    <source>
        <dbReference type="ARBA" id="ARBA00022588"/>
    </source>
</evidence>
<evidence type="ECO:0000256" key="14">
    <source>
        <dbReference type="ARBA" id="ARBA00023157"/>
    </source>
</evidence>
<evidence type="ECO:0000313" key="24">
    <source>
        <dbReference type="EMBL" id="GLD46796.1"/>
    </source>
</evidence>
<evidence type="ECO:0000256" key="2">
    <source>
        <dbReference type="ARBA" id="ARBA00001946"/>
    </source>
</evidence>
<dbReference type="InterPro" id="IPR001314">
    <property type="entry name" value="Peptidase_S1A"/>
</dbReference>
<evidence type="ECO:0000256" key="17">
    <source>
        <dbReference type="PROSITE-ProRule" id="PRU00302"/>
    </source>
</evidence>
<feature type="chain" id="PRO_5041991694" description="C3/C5 convertase" evidence="19">
    <location>
        <begin position="33"/>
        <end position="1193"/>
    </location>
</feature>
<dbReference type="InterPro" id="IPR036465">
    <property type="entry name" value="vWFA_dom_sf"/>
</dbReference>
<dbReference type="SUPFAM" id="SSF53300">
    <property type="entry name" value="vWA-like"/>
    <property type="match status" value="1"/>
</dbReference>
<evidence type="ECO:0000256" key="13">
    <source>
        <dbReference type="ARBA" id="ARBA00023136"/>
    </source>
</evidence>
<keyword evidence="10" id="KW-0677">Repeat</keyword>
<dbReference type="PANTHER" id="PTHR46393">
    <property type="entry name" value="SUSHI DOMAIN-CONTAINING PROTEIN"/>
    <property type="match status" value="1"/>
</dbReference>
<evidence type="ECO:0000259" key="21">
    <source>
        <dbReference type="PROSITE" id="PS50234"/>
    </source>
</evidence>
<evidence type="ECO:0000256" key="11">
    <source>
        <dbReference type="ARBA" id="ARBA00022859"/>
    </source>
</evidence>
<dbReference type="InterPro" id="IPR002035">
    <property type="entry name" value="VWF_A"/>
</dbReference>
<dbReference type="SUPFAM" id="SSF50494">
    <property type="entry name" value="Trypsin-like serine proteases"/>
    <property type="match status" value="1"/>
</dbReference>
<dbReference type="Gene3D" id="2.10.70.10">
    <property type="entry name" value="Complement Module, domain 1"/>
    <property type="match status" value="3"/>
</dbReference>
<dbReference type="Gene3D" id="3.40.50.410">
    <property type="entry name" value="von Willebrand factor, type A domain"/>
    <property type="match status" value="1"/>
</dbReference>
<dbReference type="InterPro" id="IPR009003">
    <property type="entry name" value="Peptidase_S1_PA"/>
</dbReference>
<keyword evidence="5" id="KW-0399">Innate immunity</keyword>
<keyword evidence="12 18" id="KW-1133">Transmembrane helix</keyword>
<dbReference type="InterPro" id="IPR018114">
    <property type="entry name" value="TRYPSIN_HIS"/>
</dbReference>
<dbReference type="InterPro" id="IPR001254">
    <property type="entry name" value="Trypsin_dom"/>
</dbReference>
<keyword evidence="8 19" id="KW-0732">Signal</keyword>
<dbReference type="SMART" id="SM00032">
    <property type="entry name" value="CCP"/>
    <property type="match status" value="3"/>
</dbReference>
<organism evidence="24 25">
    <name type="scientific">Lates japonicus</name>
    <name type="common">Japanese lates</name>
    <dbReference type="NCBI Taxonomy" id="270547"/>
    <lineage>
        <taxon>Eukaryota</taxon>
        <taxon>Metazoa</taxon>
        <taxon>Chordata</taxon>
        <taxon>Craniata</taxon>
        <taxon>Vertebrata</taxon>
        <taxon>Euteleostomi</taxon>
        <taxon>Actinopterygii</taxon>
        <taxon>Neopterygii</taxon>
        <taxon>Teleostei</taxon>
        <taxon>Neoteleostei</taxon>
        <taxon>Acanthomorphata</taxon>
        <taxon>Carangaria</taxon>
        <taxon>Carangaria incertae sedis</taxon>
        <taxon>Centropomidae</taxon>
        <taxon>Lates</taxon>
    </lineage>
</organism>
<dbReference type="GO" id="GO:0006508">
    <property type="term" value="P:proteolysis"/>
    <property type="evidence" value="ECO:0007669"/>
    <property type="project" value="InterPro"/>
</dbReference>
<feature type="domain" description="Peptidase S1" evidence="22">
    <location>
        <begin position="473"/>
        <end position="765"/>
    </location>
</feature>
<dbReference type="GO" id="GO:0009617">
    <property type="term" value="P:response to bacterium"/>
    <property type="evidence" value="ECO:0007669"/>
    <property type="project" value="TreeGrafter"/>
</dbReference>
<evidence type="ECO:0000256" key="19">
    <source>
        <dbReference type="SAM" id="SignalP"/>
    </source>
</evidence>
<dbReference type="EMBL" id="BRZM01000003">
    <property type="protein sequence ID" value="GLD46796.1"/>
    <property type="molecule type" value="Genomic_DNA"/>
</dbReference>
<feature type="disulfide bond" evidence="17">
    <location>
        <begin position="127"/>
        <end position="154"/>
    </location>
</feature>
<comment type="cofactor">
    <cofactor evidence="2">
        <name>Mg(2+)</name>
        <dbReference type="ChEBI" id="CHEBI:18420"/>
    </cofactor>
</comment>
<keyword evidence="9" id="KW-0430">Lectin</keyword>
<keyword evidence="25" id="KW-1185">Reference proteome</keyword>
<dbReference type="PROSITE" id="PS50041">
    <property type="entry name" value="C_TYPE_LECTIN_2"/>
    <property type="match status" value="1"/>
</dbReference>
<dbReference type="GO" id="GO:0009986">
    <property type="term" value="C:cell surface"/>
    <property type="evidence" value="ECO:0007669"/>
    <property type="project" value="UniProtKB-SubCell"/>
</dbReference>
<keyword evidence="15" id="KW-0325">Glycoprotein</keyword>
<evidence type="ECO:0000256" key="9">
    <source>
        <dbReference type="ARBA" id="ARBA00022734"/>
    </source>
</evidence>
<dbReference type="PROSITE" id="PS50240">
    <property type="entry name" value="TRYPSIN_DOM"/>
    <property type="match status" value="1"/>
</dbReference>
<evidence type="ECO:0000256" key="4">
    <source>
        <dbReference type="ARBA" id="ARBA00004479"/>
    </source>
</evidence>
<dbReference type="SMART" id="SM00034">
    <property type="entry name" value="CLECT"/>
    <property type="match status" value="1"/>
</dbReference>
<keyword evidence="6 17" id="KW-0768">Sushi</keyword>
<feature type="signal peptide" evidence="19">
    <location>
        <begin position="1"/>
        <end position="32"/>
    </location>
</feature>
<evidence type="ECO:0000259" key="22">
    <source>
        <dbReference type="PROSITE" id="PS50240"/>
    </source>
</evidence>
<dbReference type="SMART" id="SM00327">
    <property type="entry name" value="VWA"/>
    <property type="match status" value="1"/>
</dbReference>
<evidence type="ECO:0000256" key="15">
    <source>
        <dbReference type="ARBA" id="ARBA00023180"/>
    </source>
</evidence>
<evidence type="ECO:0000256" key="6">
    <source>
        <dbReference type="ARBA" id="ARBA00022659"/>
    </source>
</evidence>
<dbReference type="SUPFAM" id="SSF57535">
    <property type="entry name" value="Complement control module/SCR domain"/>
    <property type="match status" value="3"/>
</dbReference>
<evidence type="ECO:0000259" key="23">
    <source>
        <dbReference type="PROSITE" id="PS50923"/>
    </source>
</evidence>
<feature type="domain" description="VWFA" evidence="21">
    <location>
        <begin position="263"/>
        <end position="464"/>
    </location>
</feature>
<dbReference type="PANTHER" id="PTHR46393:SF6">
    <property type="entry name" value="COMPLEMENT C2-RELATED"/>
    <property type="match status" value="1"/>
</dbReference>
<dbReference type="Pfam" id="PF00089">
    <property type="entry name" value="Trypsin"/>
    <property type="match status" value="1"/>
</dbReference>
<dbReference type="Gene3D" id="2.40.10.120">
    <property type="match status" value="1"/>
</dbReference>
<dbReference type="InterPro" id="IPR001304">
    <property type="entry name" value="C-type_lectin-like"/>
</dbReference>
<dbReference type="Pfam" id="PF00059">
    <property type="entry name" value="Lectin_C"/>
    <property type="match status" value="1"/>
</dbReference>
<feature type="disulfide bond" evidence="17">
    <location>
        <begin position="188"/>
        <end position="215"/>
    </location>
</feature>